<organism evidence="2 3">
    <name type="scientific">Kitasatospora arboriphila</name>
    <dbReference type="NCBI Taxonomy" id="258052"/>
    <lineage>
        <taxon>Bacteria</taxon>
        <taxon>Bacillati</taxon>
        <taxon>Actinomycetota</taxon>
        <taxon>Actinomycetes</taxon>
        <taxon>Kitasatosporales</taxon>
        <taxon>Streptomycetaceae</taxon>
        <taxon>Kitasatospora</taxon>
    </lineage>
</organism>
<sequence length="533" mass="57168">MRNGLDQWGHALPFLRQWEVGRGLAPEEDAGRDTARSGFAPCLVTLLRLSAPPRFGADAGSLPPWLLAGLARTGHLPLAAELALSTGDELRRAERLLAVVRAAADAGDVHGAQALTDSIALRQCRDQALVGQVSAWARAGERDRAVALAETVRYPHHWAVTWALLAKAVADGGDTRAALAFADRAEDHVLCSDPSAAKVLVLLLEVADLVGDRDRADDLADRLEDWARSRGRHGGGFDRDRPRPLATVLVRDLGRGDLDRLDALLRRPRRSPLDAWVMTVVLASAPASTDVETALALADRTQILLGACATSSGEAIALCTAAARMLALHGQVERAAAFADAMHAPDIREERQTQIVAELARGGDTGRAEELARAIGDGAARSHALVAVVRELARQGETDRAVRLADTIDDPWLRDHALVAVVPETARHGQRERAEALARTIVHRATRARALTELAEVLTESYEPSEARRLAVRAAALDGWFKVLPLLERLAPDALVATVDAWTGGRVGEPTDRADGRHQKGTRAPAQADGADR</sequence>
<evidence type="ECO:0000313" key="2">
    <source>
        <dbReference type="EMBL" id="GAA1078155.1"/>
    </source>
</evidence>
<dbReference type="Proteomes" id="UP001499987">
    <property type="component" value="Unassembled WGS sequence"/>
</dbReference>
<comment type="caution">
    <text evidence="2">The sequence shown here is derived from an EMBL/GenBank/DDBJ whole genome shotgun (WGS) entry which is preliminary data.</text>
</comment>
<proteinExistence type="predicted"/>
<dbReference type="EMBL" id="BAAALD010000013">
    <property type="protein sequence ID" value="GAA1078155.1"/>
    <property type="molecule type" value="Genomic_DNA"/>
</dbReference>
<evidence type="ECO:0000256" key="1">
    <source>
        <dbReference type="SAM" id="MobiDB-lite"/>
    </source>
</evidence>
<keyword evidence="3" id="KW-1185">Reference proteome</keyword>
<dbReference type="InterPro" id="IPR011990">
    <property type="entry name" value="TPR-like_helical_dom_sf"/>
</dbReference>
<protein>
    <submittedName>
        <fullName evidence="2">Uncharacterized protein</fullName>
    </submittedName>
</protein>
<feature type="region of interest" description="Disordered" evidence="1">
    <location>
        <begin position="504"/>
        <end position="533"/>
    </location>
</feature>
<evidence type="ECO:0000313" key="3">
    <source>
        <dbReference type="Proteomes" id="UP001499987"/>
    </source>
</evidence>
<gene>
    <name evidence="2" type="ORF">GCM10009663_20090</name>
</gene>
<dbReference type="RefSeq" id="WP_344623160.1">
    <property type="nucleotide sequence ID" value="NZ_BAAALD010000013.1"/>
</dbReference>
<reference evidence="2 3" key="1">
    <citation type="journal article" date="2019" name="Int. J. Syst. Evol. Microbiol.">
        <title>The Global Catalogue of Microorganisms (GCM) 10K type strain sequencing project: providing services to taxonomists for standard genome sequencing and annotation.</title>
        <authorList>
            <consortium name="The Broad Institute Genomics Platform"/>
            <consortium name="The Broad Institute Genome Sequencing Center for Infectious Disease"/>
            <person name="Wu L."/>
            <person name="Ma J."/>
        </authorList>
    </citation>
    <scope>NUCLEOTIDE SEQUENCE [LARGE SCALE GENOMIC DNA]</scope>
    <source>
        <strain evidence="2 3">JCM 13002</strain>
    </source>
</reference>
<feature type="compositionally biased region" description="Basic and acidic residues" evidence="1">
    <location>
        <begin position="509"/>
        <end position="518"/>
    </location>
</feature>
<name>A0ABN1TFK2_9ACTN</name>
<dbReference type="Gene3D" id="1.25.40.10">
    <property type="entry name" value="Tetratricopeptide repeat domain"/>
    <property type="match status" value="1"/>
</dbReference>
<accession>A0ABN1TFK2</accession>